<dbReference type="AlphaFoldDB" id="A0A0A9CBR7"/>
<protein>
    <submittedName>
        <fullName evidence="2">Uncharacterized protein</fullName>
    </submittedName>
</protein>
<reference evidence="2" key="2">
    <citation type="journal article" date="2015" name="Data Brief">
        <title>Shoot transcriptome of the giant reed, Arundo donax.</title>
        <authorList>
            <person name="Barrero R.A."/>
            <person name="Guerrero F.D."/>
            <person name="Moolhuijzen P."/>
            <person name="Goolsby J.A."/>
            <person name="Tidwell J."/>
            <person name="Bellgard S.E."/>
            <person name="Bellgard M.I."/>
        </authorList>
    </citation>
    <scope>NUCLEOTIDE SEQUENCE</scope>
    <source>
        <tissue evidence="2">Shoot tissue taken approximately 20 cm above the soil surface</tissue>
    </source>
</reference>
<sequence length="29" mass="3498">MEPIPSIPSKYRNQLEENHVRQIMETTKQ</sequence>
<reference evidence="2" key="1">
    <citation type="submission" date="2014-09" db="EMBL/GenBank/DDBJ databases">
        <authorList>
            <person name="Magalhaes I.L.F."/>
            <person name="Oliveira U."/>
            <person name="Santos F.R."/>
            <person name="Vidigal T.H.D.A."/>
            <person name="Brescovit A.D."/>
            <person name="Santos A.J."/>
        </authorList>
    </citation>
    <scope>NUCLEOTIDE SEQUENCE</scope>
    <source>
        <tissue evidence="2">Shoot tissue taken approximately 20 cm above the soil surface</tissue>
    </source>
</reference>
<accession>A0A0A9CBR7</accession>
<proteinExistence type="predicted"/>
<name>A0A0A9CBR7_ARUDO</name>
<feature type="compositionally biased region" description="Basic and acidic residues" evidence="1">
    <location>
        <begin position="13"/>
        <end position="29"/>
    </location>
</feature>
<dbReference type="EMBL" id="GBRH01225997">
    <property type="protein sequence ID" value="JAD71898.1"/>
    <property type="molecule type" value="Transcribed_RNA"/>
</dbReference>
<feature type="region of interest" description="Disordered" evidence="1">
    <location>
        <begin position="1"/>
        <end position="29"/>
    </location>
</feature>
<organism evidence="2">
    <name type="scientific">Arundo donax</name>
    <name type="common">Giant reed</name>
    <name type="synonym">Donax arundinaceus</name>
    <dbReference type="NCBI Taxonomy" id="35708"/>
    <lineage>
        <taxon>Eukaryota</taxon>
        <taxon>Viridiplantae</taxon>
        <taxon>Streptophyta</taxon>
        <taxon>Embryophyta</taxon>
        <taxon>Tracheophyta</taxon>
        <taxon>Spermatophyta</taxon>
        <taxon>Magnoliopsida</taxon>
        <taxon>Liliopsida</taxon>
        <taxon>Poales</taxon>
        <taxon>Poaceae</taxon>
        <taxon>PACMAD clade</taxon>
        <taxon>Arundinoideae</taxon>
        <taxon>Arundineae</taxon>
        <taxon>Arundo</taxon>
    </lineage>
</organism>
<evidence type="ECO:0000256" key="1">
    <source>
        <dbReference type="SAM" id="MobiDB-lite"/>
    </source>
</evidence>
<evidence type="ECO:0000313" key="2">
    <source>
        <dbReference type="EMBL" id="JAD71898.1"/>
    </source>
</evidence>